<dbReference type="CDD" id="cd12828">
    <property type="entry name" value="TmCorA-like_1"/>
    <property type="match status" value="1"/>
</dbReference>
<evidence type="ECO:0000256" key="4">
    <source>
        <dbReference type="ARBA" id="ARBA00022475"/>
    </source>
</evidence>
<dbReference type="AlphaFoldDB" id="A0A345Y9W0"/>
<dbReference type="InterPro" id="IPR004488">
    <property type="entry name" value="Mg/Co-transport_prot_CorA"/>
</dbReference>
<dbReference type="KEGG" id="ccah:DWG20_15505"/>
<dbReference type="GO" id="GO:0015095">
    <property type="term" value="F:magnesium ion transmembrane transporter activity"/>
    <property type="evidence" value="ECO:0007669"/>
    <property type="project" value="UniProtKB-UniRule"/>
</dbReference>
<evidence type="ECO:0000256" key="11">
    <source>
        <dbReference type="ARBA" id="ARBA00045497"/>
    </source>
</evidence>
<protein>
    <recommendedName>
        <fullName evidence="12">Magnesium transport protein CorA</fullName>
    </recommendedName>
</protein>
<dbReference type="InterPro" id="IPR002523">
    <property type="entry name" value="MgTranspt_CorA/ZnTranspt_ZntB"/>
</dbReference>
<dbReference type="SUPFAM" id="SSF144083">
    <property type="entry name" value="Magnesium transport protein CorA, transmembrane region"/>
    <property type="match status" value="1"/>
</dbReference>
<evidence type="ECO:0000256" key="1">
    <source>
        <dbReference type="ARBA" id="ARBA00004651"/>
    </source>
</evidence>
<comment type="similarity">
    <text evidence="2 12">Belongs to the CorA metal ion transporter (MIT) (TC 1.A.35) family.</text>
</comment>
<keyword evidence="7 12" id="KW-1133">Transmembrane helix</keyword>
<feature type="transmembrane region" description="Helical" evidence="12">
    <location>
        <begin position="333"/>
        <end position="354"/>
    </location>
</feature>
<name>A0A345Y9W0_9NEIS</name>
<dbReference type="Gene3D" id="1.20.58.340">
    <property type="entry name" value="Magnesium transport protein CorA, transmembrane region"/>
    <property type="match status" value="2"/>
</dbReference>
<dbReference type="PANTHER" id="PTHR46494">
    <property type="entry name" value="CORA FAMILY METAL ION TRANSPORTER (EUROFUNG)"/>
    <property type="match status" value="1"/>
</dbReference>
<keyword evidence="4 12" id="KW-1003">Cell membrane</keyword>
<evidence type="ECO:0000313" key="14">
    <source>
        <dbReference type="Proteomes" id="UP000254537"/>
    </source>
</evidence>
<proteinExistence type="inferred from homology"/>
<evidence type="ECO:0000256" key="9">
    <source>
        <dbReference type="ARBA" id="ARBA00023136"/>
    </source>
</evidence>
<evidence type="ECO:0000256" key="5">
    <source>
        <dbReference type="ARBA" id="ARBA00022692"/>
    </source>
</evidence>
<dbReference type="GO" id="GO:0005886">
    <property type="term" value="C:plasma membrane"/>
    <property type="evidence" value="ECO:0007669"/>
    <property type="project" value="UniProtKB-SubCell"/>
</dbReference>
<keyword evidence="8 12" id="KW-0406">Ion transport</keyword>
<keyword evidence="5 12" id="KW-0812">Transmembrane</keyword>
<evidence type="ECO:0000256" key="3">
    <source>
        <dbReference type="ARBA" id="ARBA00022448"/>
    </source>
</evidence>
<keyword evidence="9 12" id="KW-0472">Membrane</keyword>
<dbReference type="GO" id="GO:0015087">
    <property type="term" value="F:cobalt ion transmembrane transporter activity"/>
    <property type="evidence" value="ECO:0007669"/>
    <property type="project" value="UniProtKB-UniRule"/>
</dbReference>
<accession>A0A345Y9W0</accession>
<comment type="catalytic activity">
    <reaction evidence="10">
        <text>Mg(2+)(in) = Mg(2+)(out)</text>
        <dbReference type="Rhea" id="RHEA:29827"/>
        <dbReference type="ChEBI" id="CHEBI:18420"/>
    </reaction>
</comment>
<dbReference type="GO" id="GO:0050897">
    <property type="term" value="F:cobalt ion binding"/>
    <property type="evidence" value="ECO:0007669"/>
    <property type="project" value="TreeGrafter"/>
</dbReference>
<dbReference type="Proteomes" id="UP000254537">
    <property type="component" value="Chromosome"/>
</dbReference>
<organism evidence="13 14">
    <name type="scientific">Crenobacter cavernae</name>
    <dbReference type="NCBI Taxonomy" id="2290923"/>
    <lineage>
        <taxon>Bacteria</taxon>
        <taxon>Pseudomonadati</taxon>
        <taxon>Pseudomonadota</taxon>
        <taxon>Betaproteobacteria</taxon>
        <taxon>Neisseriales</taxon>
        <taxon>Neisseriaceae</taxon>
        <taxon>Crenobacter</taxon>
    </lineage>
</organism>
<evidence type="ECO:0000256" key="8">
    <source>
        <dbReference type="ARBA" id="ARBA00023065"/>
    </source>
</evidence>
<evidence type="ECO:0000256" key="2">
    <source>
        <dbReference type="ARBA" id="ARBA00009765"/>
    </source>
</evidence>
<dbReference type="InterPro" id="IPR045863">
    <property type="entry name" value="CorA_TM1_TM2"/>
</dbReference>
<evidence type="ECO:0000313" key="13">
    <source>
        <dbReference type="EMBL" id="AXK40712.1"/>
    </source>
</evidence>
<gene>
    <name evidence="12 13" type="primary">corA</name>
    <name evidence="13" type="ORF">DWG20_15505</name>
</gene>
<evidence type="ECO:0000256" key="7">
    <source>
        <dbReference type="ARBA" id="ARBA00022989"/>
    </source>
</evidence>
<sequence length="359" mass="40639">MRHAELKDRVPTLGEAPGTLLPVASPAVADAGIEPFITLIEYGPGEVRETEFHSIDAGLAYQPTLPVLWLNVYGLTDPAWMAAIGRRFGLHPLVLEDILNARQRPKLEEYEHYLFFASRVFDYDGDSGRLSANQVYLIVGERFVISFQTRPLGVFGGIRERIKSARGLLRERGASFLAYSLIDAVVDDFFGVLDAYTARVDATDTSLLSGREPPVIKRIHRLKRDALKLRRALLPLREALLTLTRNDLPFIGDETRVYLRDAYDHSLHLIESLESSRDLVAGMMDVYLSQQSHRLNVQMRVLTVITIIFMPLTLIAGIYGMNFENMPELHWRYGYAFALALMAAVGAGIGLYFWRRRWL</sequence>
<dbReference type="EMBL" id="CP031337">
    <property type="protein sequence ID" value="AXK40712.1"/>
    <property type="molecule type" value="Genomic_DNA"/>
</dbReference>
<evidence type="ECO:0000256" key="12">
    <source>
        <dbReference type="RuleBase" id="RU362010"/>
    </source>
</evidence>
<keyword evidence="6 12" id="KW-0460">Magnesium</keyword>
<evidence type="ECO:0000256" key="6">
    <source>
        <dbReference type="ARBA" id="ARBA00022842"/>
    </source>
</evidence>
<keyword evidence="3 12" id="KW-0813">Transport</keyword>
<feature type="transmembrane region" description="Helical" evidence="12">
    <location>
        <begin position="301"/>
        <end position="321"/>
    </location>
</feature>
<dbReference type="NCBIfam" id="TIGR00383">
    <property type="entry name" value="corA"/>
    <property type="match status" value="1"/>
</dbReference>
<comment type="function">
    <text evidence="11">Mediates influx of magnesium ions. Alternates between open and closed states. Activated by low cytoplasmic Mg(2+) levels. Inactive when cytoplasmic Mg(2+) levels are high.</text>
</comment>
<dbReference type="RefSeq" id="WP_115434639.1">
    <property type="nucleotide sequence ID" value="NZ_CP031337.1"/>
</dbReference>
<evidence type="ECO:0000256" key="10">
    <source>
        <dbReference type="ARBA" id="ARBA00034269"/>
    </source>
</evidence>
<reference evidence="13 14" key="1">
    <citation type="submission" date="2018-07" db="EMBL/GenBank/DDBJ databases">
        <title>Crenobacter cavernae sp. nov., isolated from a karst cave.</title>
        <authorList>
            <person name="Zhu H."/>
        </authorList>
    </citation>
    <scope>NUCLEOTIDE SEQUENCE [LARGE SCALE GENOMIC DNA]</scope>
    <source>
        <strain evidence="13 14">K1W11S-77</strain>
    </source>
</reference>
<dbReference type="GO" id="GO:0000287">
    <property type="term" value="F:magnesium ion binding"/>
    <property type="evidence" value="ECO:0007669"/>
    <property type="project" value="TreeGrafter"/>
</dbReference>
<dbReference type="OrthoDB" id="9803416at2"/>
<dbReference type="FunFam" id="1.20.58.340:FF:000004">
    <property type="entry name" value="Magnesium transport protein CorA"/>
    <property type="match status" value="1"/>
</dbReference>
<dbReference type="InterPro" id="IPR045861">
    <property type="entry name" value="CorA_cytoplasmic_dom"/>
</dbReference>
<dbReference type="Gene3D" id="3.30.460.20">
    <property type="entry name" value="CorA soluble domain-like"/>
    <property type="match status" value="1"/>
</dbReference>
<dbReference type="PANTHER" id="PTHR46494:SF1">
    <property type="entry name" value="CORA FAMILY METAL ION TRANSPORTER (EUROFUNG)"/>
    <property type="match status" value="1"/>
</dbReference>
<dbReference type="Pfam" id="PF01544">
    <property type="entry name" value="CorA"/>
    <property type="match status" value="1"/>
</dbReference>
<dbReference type="SUPFAM" id="SSF143865">
    <property type="entry name" value="CorA soluble domain-like"/>
    <property type="match status" value="1"/>
</dbReference>
<comment type="subcellular location">
    <subcellularLocation>
        <location evidence="1">Cell membrane</location>
        <topology evidence="1">Multi-pass membrane protein</topology>
    </subcellularLocation>
    <subcellularLocation>
        <location evidence="12">Membrane</location>
        <topology evidence="12">Multi-pass membrane protein</topology>
    </subcellularLocation>
</comment>